<organism evidence="6 7">
    <name type="scientific">Dactylonectria macrodidyma</name>
    <dbReference type="NCBI Taxonomy" id="307937"/>
    <lineage>
        <taxon>Eukaryota</taxon>
        <taxon>Fungi</taxon>
        <taxon>Dikarya</taxon>
        <taxon>Ascomycota</taxon>
        <taxon>Pezizomycotina</taxon>
        <taxon>Sordariomycetes</taxon>
        <taxon>Hypocreomycetidae</taxon>
        <taxon>Hypocreales</taxon>
        <taxon>Nectriaceae</taxon>
        <taxon>Dactylonectria</taxon>
    </lineage>
</organism>
<dbReference type="SMART" id="SM00513">
    <property type="entry name" value="SAP"/>
    <property type="match status" value="1"/>
</dbReference>
<gene>
    <name evidence="6" type="ORF">EDB81DRAFT_829341</name>
</gene>
<dbReference type="AlphaFoldDB" id="A0A9P9D183"/>
<keyword evidence="6" id="KW-0255">Endonuclease</keyword>
<evidence type="ECO:0000313" key="6">
    <source>
        <dbReference type="EMBL" id="KAH7111555.1"/>
    </source>
</evidence>
<accession>A0A9P9D183</accession>
<evidence type="ECO:0000259" key="5">
    <source>
        <dbReference type="PROSITE" id="PS51253"/>
    </source>
</evidence>
<dbReference type="InterPro" id="IPR036361">
    <property type="entry name" value="SAP_dom_sf"/>
</dbReference>
<protein>
    <submittedName>
        <fullName evidence="6">DDE superfamily endonuclease-domain-containing protein</fullName>
    </submittedName>
</protein>
<dbReference type="SUPFAM" id="SSF68906">
    <property type="entry name" value="SAP domain"/>
    <property type="match status" value="1"/>
</dbReference>
<feature type="domain" description="SAP" evidence="4">
    <location>
        <begin position="557"/>
        <end position="591"/>
    </location>
</feature>
<dbReference type="Proteomes" id="UP000738349">
    <property type="component" value="Unassembled WGS sequence"/>
</dbReference>
<dbReference type="PANTHER" id="PTHR19303:SF73">
    <property type="entry name" value="PROTEIN PDC2"/>
    <property type="match status" value="1"/>
</dbReference>
<evidence type="ECO:0000256" key="3">
    <source>
        <dbReference type="SAM" id="Phobius"/>
    </source>
</evidence>
<evidence type="ECO:0000313" key="7">
    <source>
        <dbReference type="Proteomes" id="UP000738349"/>
    </source>
</evidence>
<feature type="domain" description="HTH CENPB-type" evidence="5">
    <location>
        <begin position="129"/>
        <end position="203"/>
    </location>
</feature>
<comment type="caution">
    <text evidence="6">The sequence shown here is derived from an EMBL/GenBank/DDBJ whole genome shotgun (WGS) entry which is preliminary data.</text>
</comment>
<dbReference type="GO" id="GO:0003677">
    <property type="term" value="F:DNA binding"/>
    <property type="evidence" value="ECO:0007669"/>
    <property type="project" value="UniProtKB-KW"/>
</dbReference>
<dbReference type="Gene3D" id="1.10.10.60">
    <property type="entry name" value="Homeodomain-like"/>
    <property type="match status" value="1"/>
</dbReference>
<feature type="transmembrane region" description="Helical" evidence="3">
    <location>
        <begin position="175"/>
        <end position="193"/>
    </location>
</feature>
<keyword evidence="3" id="KW-1133">Transmembrane helix</keyword>
<dbReference type="InterPro" id="IPR004875">
    <property type="entry name" value="DDE_SF_endonuclease_dom"/>
</dbReference>
<keyword evidence="7" id="KW-1185">Reference proteome</keyword>
<keyword evidence="1" id="KW-0238">DNA-binding</keyword>
<dbReference type="EMBL" id="JAGMUV010000040">
    <property type="protein sequence ID" value="KAH7111555.1"/>
    <property type="molecule type" value="Genomic_DNA"/>
</dbReference>
<dbReference type="InterPro" id="IPR003034">
    <property type="entry name" value="SAP_dom"/>
</dbReference>
<keyword evidence="6" id="KW-0378">Hydrolase</keyword>
<dbReference type="InterPro" id="IPR006600">
    <property type="entry name" value="HTH_CenpB_DNA-bd_dom"/>
</dbReference>
<dbReference type="Pfam" id="PF02037">
    <property type="entry name" value="SAP"/>
    <property type="match status" value="1"/>
</dbReference>
<dbReference type="PANTHER" id="PTHR19303">
    <property type="entry name" value="TRANSPOSON"/>
    <property type="match status" value="1"/>
</dbReference>
<keyword evidence="6" id="KW-0540">Nuclease</keyword>
<dbReference type="GO" id="GO:0005634">
    <property type="term" value="C:nucleus"/>
    <property type="evidence" value="ECO:0007669"/>
    <property type="project" value="TreeGrafter"/>
</dbReference>
<dbReference type="OrthoDB" id="5427804at2759"/>
<feature type="region of interest" description="Disordered" evidence="2">
    <location>
        <begin position="1"/>
        <end position="42"/>
    </location>
</feature>
<dbReference type="InterPro" id="IPR050863">
    <property type="entry name" value="CenT-Element_Derived"/>
</dbReference>
<keyword evidence="3" id="KW-0812">Transmembrane</keyword>
<dbReference type="PROSITE" id="PS51253">
    <property type="entry name" value="HTH_CENPB"/>
    <property type="match status" value="1"/>
</dbReference>
<evidence type="ECO:0000259" key="4">
    <source>
        <dbReference type="PROSITE" id="PS50800"/>
    </source>
</evidence>
<evidence type="ECO:0000256" key="2">
    <source>
        <dbReference type="SAM" id="MobiDB-lite"/>
    </source>
</evidence>
<sequence>MSDQRTPLGEIDTNTTPIRDAVKRRKPGPRPTPLSQRRLPDNLRPIQRVERTYSRGKRLQVLIFLYHHRVHRHPADNGFQRPVPPKIEVKEGYRLPTFQEAAEYFKVPRTTVQDWWKKRYQVVSGSNITNRESWKPQWPALEERLVVEFQQARNAGRAVNVAWFRRRSKALFSEVYPACPYIFVFSMGWFNLFQRRYNISRRRVTKQATQPPRELIPWITSFMRFIRRNMLRDVTRISRDVQGVASSSESPRTPRRNRFWDVVTPQKPRPRRFSNSRIMNMDETPIPFEYLSGYTYDNKGTHTVSVKSARSGWDKRQATLIMYIFADGIQRMKPALIFHGKPDNPHYDDEREQYHDGVKVFFNDSAYNNEDLMIQWIKDDLIPMTGGKEFMLVMDVASFHKTDSIKTMLREAQILPTMVPPGCTSYVQCLDTHVNGPLKLLMREEMDRRIDELEKQPDFDDKKWTVSDRRILTTHVVGYAMEALYQDREMIRKSFLECGISVDPWGTEDSLIKIKDIDSRDINLDAADIRMEDSAYEMPAYLDLCNDEYIAGDVPQFSSMLKKDLQHLLRARGLPVGGNKPELTRRLEEYDMQQAAKGHTSDDPVVS</sequence>
<dbReference type="GO" id="GO:0004519">
    <property type="term" value="F:endonuclease activity"/>
    <property type="evidence" value="ECO:0007669"/>
    <property type="project" value="UniProtKB-KW"/>
</dbReference>
<reference evidence="6" key="1">
    <citation type="journal article" date="2021" name="Nat. Commun.">
        <title>Genetic determinants of endophytism in the Arabidopsis root mycobiome.</title>
        <authorList>
            <person name="Mesny F."/>
            <person name="Miyauchi S."/>
            <person name="Thiergart T."/>
            <person name="Pickel B."/>
            <person name="Atanasova L."/>
            <person name="Karlsson M."/>
            <person name="Huettel B."/>
            <person name="Barry K.W."/>
            <person name="Haridas S."/>
            <person name="Chen C."/>
            <person name="Bauer D."/>
            <person name="Andreopoulos W."/>
            <person name="Pangilinan J."/>
            <person name="LaButti K."/>
            <person name="Riley R."/>
            <person name="Lipzen A."/>
            <person name="Clum A."/>
            <person name="Drula E."/>
            <person name="Henrissat B."/>
            <person name="Kohler A."/>
            <person name="Grigoriev I.V."/>
            <person name="Martin F.M."/>
            <person name="Hacquard S."/>
        </authorList>
    </citation>
    <scope>NUCLEOTIDE SEQUENCE</scope>
    <source>
        <strain evidence="6">MPI-CAGE-AT-0147</strain>
    </source>
</reference>
<name>A0A9P9D183_9HYPO</name>
<dbReference type="PROSITE" id="PS50800">
    <property type="entry name" value="SAP"/>
    <property type="match status" value="1"/>
</dbReference>
<dbReference type="Pfam" id="PF03184">
    <property type="entry name" value="DDE_1"/>
    <property type="match status" value="1"/>
</dbReference>
<proteinExistence type="predicted"/>
<evidence type="ECO:0000256" key="1">
    <source>
        <dbReference type="ARBA" id="ARBA00023125"/>
    </source>
</evidence>
<dbReference type="Gene3D" id="1.10.720.30">
    <property type="entry name" value="SAP domain"/>
    <property type="match status" value="1"/>
</dbReference>
<keyword evidence="3" id="KW-0472">Membrane</keyword>